<dbReference type="Gene3D" id="1.20.58.340">
    <property type="entry name" value="Magnesium transport protein CorA, transmembrane region"/>
    <property type="match status" value="2"/>
</dbReference>
<dbReference type="Proteomes" id="UP000074119">
    <property type="component" value="Chromosome"/>
</dbReference>
<dbReference type="PANTHER" id="PTHR46494">
    <property type="entry name" value="CORA FAMILY METAL ION TRANSPORTER (EUROFUNG)"/>
    <property type="match status" value="1"/>
</dbReference>
<gene>
    <name evidence="12" type="ORF">AZF00_01295</name>
</gene>
<proteinExistence type="inferred from homology"/>
<dbReference type="Pfam" id="PF01544">
    <property type="entry name" value="CorA"/>
    <property type="match status" value="1"/>
</dbReference>
<dbReference type="AlphaFoldDB" id="A0A127M1D6"/>
<dbReference type="RefSeq" id="WP_008246744.1">
    <property type="nucleotide sequence ID" value="NZ_CP014544.1"/>
</dbReference>
<comment type="subcellular location">
    <subcellularLocation>
        <location evidence="1">Cell membrane</location>
        <topology evidence="1">Multi-pass membrane protein</topology>
    </subcellularLocation>
</comment>
<dbReference type="GO" id="GO:0005886">
    <property type="term" value="C:plasma membrane"/>
    <property type="evidence" value="ECO:0007669"/>
    <property type="project" value="UniProtKB-SubCell"/>
</dbReference>
<dbReference type="GO" id="GO:0015087">
    <property type="term" value="F:cobalt ion transmembrane transporter activity"/>
    <property type="evidence" value="ECO:0007669"/>
    <property type="project" value="TreeGrafter"/>
</dbReference>
<dbReference type="CDD" id="cd12833">
    <property type="entry name" value="ZntB-like_1"/>
    <property type="match status" value="1"/>
</dbReference>
<protein>
    <submittedName>
        <fullName evidence="12">Magnesium transporter CorA</fullName>
    </submittedName>
</protein>
<dbReference type="Gene3D" id="3.30.460.20">
    <property type="entry name" value="CorA soluble domain-like"/>
    <property type="match status" value="1"/>
</dbReference>
<dbReference type="InterPro" id="IPR002523">
    <property type="entry name" value="MgTranspt_CorA/ZnTranspt_ZntB"/>
</dbReference>
<reference evidence="12 13" key="1">
    <citation type="submission" date="2015-12" db="EMBL/GenBank/DDBJ databases">
        <authorList>
            <person name="Shamseldin A."/>
            <person name="Moawad H."/>
            <person name="Abd El-Rahim W.M."/>
            <person name="Sadowsky M.J."/>
        </authorList>
    </citation>
    <scope>NUCLEOTIDE SEQUENCE [LARGE SCALE GENOMIC DNA]</scope>
    <source>
        <strain evidence="12 13">SM2</strain>
    </source>
</reference>
<dbReference type="InterPro" id="IPR045863">
    <property type="entry name" value="CorA_TM1_TM2"/>
</dbReference>
<dbReference type="SUPFAM" id="SSF143865">
    <property type="entry name" value="CorA soluble domain-like"/>
    <property type="match status" value="1"/>
</dbReference>
<dbReference type="SUPFAM" id="SSF144083">
    <property type="entry name" value="Magnesium transport protein CorA, transmembrane region"/>
    <property type="match status" value="1"/>
</dbReference>
<evidence type="ECO:0000256" key="1">
    <source>
        <dbReference type="ARBA" id="ARBA00004651"/>
    </source>
</evidence>
<dbReference type="GO" id="GO:0050897">
    <property type="term" value="F:cobalt ion binding"/>
    <property type="evidence" value="ECO:0007669"/>
    <property type="project" value="TreeGrafter"/>
</dbReference>
<keyword evidence="7" id="KW-0862">Zinc</keyword>
<sequence>MDDFLVYGMLLDGKGGARPMSHAEIDAWQPGQGLLWLHFDYSKPGTLKWLEEHSGLDDIAIAALVAEDTRPRATSHNGGLLMALRGVNLNPEADPEDMVSVRLCVDEHRIISSRKRRLLSMDDIVRSFKEGEGPETSAEFVAVLCDRLVRRMAGPIDNAEDKVDELEESLLSSGRAKLRSELGQVRRQSIALRRYLAPQREALNWVQTERLPWFGDAQRLRVREVGDRLAQYIETLDSIRERAAVSQEELVNQISEESNSRMYVLSIVSAIFLPLGFATGLLGINVGGIPGAENHYAFAIFIGILVALAGGLLVFFRYKKWL</sequence>
<name>A0A127M1D6_9GAMM</name>
<evidence type="ECO:0000313" key="13">
    <source>
        <dbReference type="Proteomes" id="UP000074119"/>
    </source>
</evidence>
<dbReference type="PANTHER" id="PTHR46494:SF3">
    <property type="entry name" value="ZINC TRANSPORT PROTEIN ZNTB"/>
    <property type="match status" value="1"/>
</dbReference>
<evidence type="ECO:0000256" key="10">
    <source>
        <dbReference type="ARBA" id="ARBA00023136"/>
    </source>
</evidence>
<keyword evidence="10 11" id="KW-0472">Membrane</keyword>
<evidence type="ECO:0000256" key="2">
    <source>
        <dbReference type="ARBA" id="ARBA00009765"/>
    </source>
</evidence>
<keyword evidence="5" id="KW-0997">Cell inner membrane</keyword>
<evidence type="ECO:0000256" key="6">
    <source>
        <dbReference type="ARBA" id="ARBA00022692"/>
    </source>
</evidence>
<keyword evidence="8 11" id="KW-1133">Transmembrane helix</keyword>
<dbReference type="GO" id="GO:0015095">
    <property type="term" value="F:magnesium ion transmembrane transporter activity"/>
    <property type="evidence" value="ECO:0007669"/>
    <property type="project" value="TreeGrafter"/>
</dbReference>
<evidence type="ECO:0000256" key="7">
    <source>
        <dbReference type="ARBA" id="ARBA00022833"/>
    </source>
</evidence>
<evidence type="ECO:0000256" key="11">
    <source>
        <dbReference type="SAM" id="Phobius"/>
    </source>
</evidence>
<organism evidence="12 13">
    <name type="scientific">Zhongshania aliphaticivorans</name>
    <dbReference type="NCBI Taxonomy" id="1470434"/>
    <lineage>
        <taxon>Bacteria</taxon>
        <taxon>Pseudomonadati</taxon>
        <taxon>Pseudomonadota</taxon>
        <taxon>Gammaproteobacteria</taxon>
        <taxon>Cellvibrionales</taxon>
        <taxon>Spongiibacteraceae</taxon>
        <taxon>Zhongshania</taxon>
    </lineage>
</organism>
<keyword evidence="6 11" id="KW-0812">Transmembrane</keyword>
<evidence type="ECO:0000256" key="3">
    <source>
        <dbReference type="ARBA" id="ARBA00022448"/>
    </source>
</evidence>
<dbReference type="EMBL" id="CP014544">
    <property type="protein sequence ID" value="AMO67019.1"/>
    <property type="molecule type" value="Genomic_DNA"/>
</dbReference>
<dbReference type="InterPro" id="IPR045861">
    <property type="entry name" value="CorA_cytoplasmic_dom"/>
</dbReference>
<dbReference type="KEGG" id="zal:AZF00_01295"/>
<dbReference type="STRING" id="1470434.AZF00_01295"/>
<keyword evidence="3" id="KW-0813">Transport</keyword>
<accession>A0A127M1D6</accession>
<feature type="transmembrane region" description="Helical" evidence="11">
    <location>
        <begin position="262"/>
        <end position="284"/>
    </location>
</feature>
<evidence type="ECO:0000313" key="12">
    <source>
        <dbReference type="EMBL" id="AMO67019.1"/>
    </source>
</evidence>
<keyword evidence="4" id="KW-1003">Cell membrane</keyword>
<comment type="similarity">
    <text evidence="2">Belongs to the CorA metal ion transporter (MIT) (TC 1.A.35) family.</text>
</comment>
<evidence type="ECO:0000256" key="9">
    <source>
        <dbReference type="ARBA" id="ARBA00023065"/>
    </source>
</evidence>
<evidence type="ECO:0000256" key="5">
    <source>
        <dbReference type="ARBA" id="ARBA00022519"/>
    </source>
</evidence>
<feature type="transmembrane region" description="Helical" evidence="11">
    <location>
        <begin position="296"/>
        <end position="316"/>
    </location>
</feature>
<evidence type="ECO:0000256" key="4">
    <source>
        <dbReference type="ARBA" id="ARBA00022475"/>
    </source>
</evidence>
<evidence type="ECO:0000256" key="8">
    <source>
        <dbReference type="ARBA" id="ARBA00022989"/>
    </source>
</evidence>
<keyword evidence="9" id="KW-0406">Ion transport</keyword>
<dbReference type="GO" id="GO:0000287">
    <property type="term" value="F:magnesium ion binding"/>
    <property type="evidence" value="ECO:0007669"/>
    <property type="project" value="TreeGrafter"/>
</dbReference>